<evidence type="ECO:0000313" key="2">
    <source>
        <dbReference type="Proteomes" id="UP000606494"/>
    </source>
</evidence>
<proteinExistence type="predicted"/>
<gene>
    <name evidence="1" type="ORF">H8B17_19190</name>
</gene>
<dbReference type="Proteomes" id="UP000606494">
    <property type="component" value="Unassembled WGS sequence"/>
</dbReference>
<organism evidence="1 2">
    <name type="scientific">Sphingobacterium arenae</name>
    <dbReference type="NCBI Taxonomy" id="1280598"/>
    <lineage>
        <taxon>Bacteria</taxon>
        <taxon>Pseudomonadati</taxon>
        <taxon>Bacteroidota</taxon>
        <taxon>Sphingobacteriia</taxon>
        <taxon>Sphingobacteriales</taxon>
        <taxon>Sphingobacteriaceae</taxon>
        <taxon>Sphingobacterium</taxon>
    </lineage>
</organism>
<keyword evidence="2" id="KW-1185">Reference proteome</keyword>
<accession>A0ABR7Y8S7</accession>
<protein>
    <submittedName>
        <fullName evidence="1">Uncharacterized protein</fullName>
    </submittedName>
</protein>
<comment type="caution">
    <text evidence="1">The sequence shown here is derived from an EMBL/GenBank/DDBJ whole genome shotgun (WGS) entry which is preliminary data.</text>
</comment>
<dbReference type="RefSeq" id="WP_190310838.1">
    <property type="nucleotide sequence ID" value="NZ_JACNYK010000007.1"/>
</dbReference>
<evidence type="ECO:0000313" key="1">
    <source>
        <dbReference type="EMBL" id="MBD1427709.1"/>
    </source>
</evidence>
<sequence length="170" mass="18237">MTAYDFVGMPGNETILPYGAVTPADAETVKMTILFISPCGEAALPCAEVILLPSITNLPSFYVIVLPNENKLLRSKVISAYGKMFALGKGFVDPYADVKKMAGSFIGLGNEVISADDDVTLLLIDRVLPSAEAILPSGLPTELSSVSVKIFLPRPLLLLAPQFLKGVYRF</sequence>
<dbReference type="EMBL" id="JACNYK010000007">
    <property type="protein sequence ID" value="MBD1427709.1"/>
    <property type="molecule type" value="Genomic_DNA"/>
</dbReference>
<reference evidence="1 2" key="1">
    <citation type="submission" date="2020-08" db="EMBL/GenBank/DDBJ databases">
        <title>Sphingobacterium sp. DN00404 isolated from aquaculture water.</title>
        <authorList>
            <person name="Zhang M."/>
        </authorList>
    </citation>
    <scope>NUCLEOTIDE SEQUENCE [LARGE SCALE GENOMIC DNA]</scope>
    <source>
        <strain evidence="1 2">KCTC 32294</strain>
    </source>
</reference>
<name>A0ABR7Y8S7_9SPHI</name>